<keyword evidence="1" id="KW-0472">Membrane</keyword>
<dbReference type="CDD" id="cd03386">
    <property type="entry name" value="PAP2_Aur1_like"/>
    <property type="match status" value="1"/>
</dbReference>
<reference evidence="3 4" key="1">
    <citation type="submission" date="2016-06" db="EMBL/GenBank/DDBJ databases">
        <title>Insight into the functional genes involving in sulfur oxidation in Pearl River water.</title>
        <authorList>
            <person name="Luo J."/>
            <person name="Tan X."/>
            <person name="Lin W."/>
        </authorList>
    </citation>
    <scope>NUCLEOTIDE SEQUENCE [LARGE SCALE GENOMIC DNA]</scope>
    <source>
        <strain evidence="3 4">LS2</strain>
    </source>
</reference>
<feature type="transmembrane region" description="Helical" evidence="1">
    <location>
        <begin position="23"/>
        <end position="44"/>
    </location>
</feature>
<keyword evidence="1" id="KW-1133">Transmembrane helix</keyword>
<dbReference type="KEGG" id="haz:A9404_12230"/>
<dbReference type="AlphaFoldDB" id="A0A191ZKV4"/>
<dbReference type="Gene3D" id="1.20.144.10">
    <property type="entry name" value="Phosphatidic acid phosphatase type 2/haloperoxidase"/>
    <property type="match status" value="1"/>
</dbReference>
<dbReference type="PANTHER" id="PTHR31310">
    <property type="match status" value="1"/>
</dbReference>
<feature type="transmembrane region" description="Helical" evidence="1">
    <location>
        <begin position="197"/>
        <end position="219"/>
    </location>
</feature>
<protein>
    <submittedName>
        <fullName evidence="3">PA-phosphatase</fullName>
    </submittedName>
</protein>
<feature type="transmembrane region" description="Helical" evidence="1">
    <location>
        <begin position="64"/>
        <end position="83"/>
    </location>
</feature>
<feature type="transmembrane region" description="Helical" evidence="1">
    <location>
        <begin position="95"/>
        <end position="117"/>
    </location>
</feature>
<evidence type="ECO:0000313" key="3">
    <source>
        <dbReference type="EMBL" id="ANJ68478.1"/>
    </source>
</evidence>
<dbReference type="SUPFAM" id="SSF48317">
    <property type="entry name" value="Acid phosphatase/Vanadium-dependent haloperoxidase"/>
    <property type="match status" value="1"/>
</dbReference>
<evidence type="ECO:0000256" key="1">
    <source>
        <dbReference type="SAM" id="Phobius"/>
    </source>
</evidence>
<feature type="domain" description="Phosphatidic acid phosphatase type 2/haloperoxidase" evidence="2">
    <location>
        <begin position="96"/>
        <end position="216"/>
    </location>
</feature>
<accession>A0A191ZKV4</accession>
<evidence type="ECO:0000313" key="4">
    <source>
        <dbReference type="Proteomes" id="UP000078596"/>
    </source>
</evidence>
<proteinExistence type="predicted"/>
<dbReference type="InterPro" id="IPR000326">
    <property type="entry name" value="PAP2/HPO"/>
</dbReference>
<organism evidence="3 4">
    <name type="scientific">Halothiobacillus diazotrophicus</name>
    <dbReference type="NCBI Taxonomy" id="1860122"/>
    <lineage>
        <taxon>Bacteria</taxon>
        <taxon>Pseudomonadati</taxon>
        <taxon>Pseudomonadota</taxon>
        <taxon>Gammaproteobacteria</taxon>
        <taxon>Chromatiales</taxon>
        <taxon>Halothiobacillaceae</taxon>
        <taxon>Halothiobacillus</taxon>
    </lineage>
</organism>
<dbReference type="PANTHER" id="PTHR31310:SF7">
    <property type="entry name" value="PA-PHOSPHATASE RELATED-FAMILY PROTEIN DDB_G0268928"/>
    <property type="match status" value="1"/>
</dbReference>
<feature type="transmembrane region" description="Helical" evidence="1">
    <location>
        <begin position="174"/>
        <end position="191"/>
    </location>
</feature>
<keyword evidence="4" id="KW-1185">Reference proteome</keyword>
<dbReference type="Proteomes" id="UP000078596">
    <property type="component" value="Chromosome"/>
</dbReference>
<dbReference type="InterPro" id="IPR052185">
    <property type="entry name" value="IPC_Synthase-Related"/>
</dbReference>
<dbReference type="Pfam" id="PF01569">
    <property type="entry name" value="PAP2"/>
    <property type="match status" value="1"/>
</dbReference>
<dbReference type="STRING" id="1860122.A9404_12230"/>
<name>A0A191ZKV4_9GAMM</name>
<dbReference type="InterPro" id="IPR036938">
    <property type="entry name" value="PAP2/HPO_sf"/>
</dbReference>
<dbReference type="EMBL" id="CP016027">
    <property type="protein sequence ID" value="ANJ68478.1"/>
    <property type="molecule type" value="Genomic_DNA"/>
</dbReference>
<sequence length="237" mass="26148">MPTEAPDVRAAAWPGELSRRLRILAPMKAFGTMFFMVLFFMAYLQLLHDPVFAVTTMPLTPVDHWIGFEPGTLMFYLSLWVYVSLPPALLPDRRILIGYGLAITALCAVGLLVFLFFPTAVPTPNIDWARYPDFHLLKGVDGAGNACPSLHVATAAFSGIWLSRLFRDMRCPGAFQIVNTLWCLAIIYSTMATKQHVFLDVVAGALLGIIVALLSLAWLRPTENTASANPPPSRRGQ</sequence>
<keyword evidence="1" id="KW-0812">Transmembrane</keyword>
<evidence type="ECO:0000259" key="2">
    <source>
        <dbReference type="SMART" id="SM00014"/>
    </source>
</evidence>
<dbReference type="SMART" id="SM00014">
    <property type="entry name" value="acidPPc"/>
    <property type="match status" value="1"/>
</dbReference>
<feature type="transmembrane region" description="Helical" evidence="1">
    <location>
        <begin position="142"/>
        <end position="162"/>
    </location>
</feature>
<gene>
    <name evidence="3" type="ORF">A9404_12230</name>
</gene>